<gene>
    <name evidence="2" type="ORF">H9977_06885</name>
</gene>
<dbReference type="InterPro" id="IPR015943">
    <property type="entry name" value="WD40/YVTN_repeat-like_dom_sf"/>
</dbReference>
<dbReference type="InterPro" id="IPR036322">
    <property type="entry name" value="WD40_repeat_dom_sf"/>
</dbReference>
<comment type="caution">
    <text evidence="2">The sequence shown here is derived from an EMBL/GenBank/DDBJ whole genome shotgun (WGS) entry which is preliminary data.</text>
</comment>
<evidence type="ECO:0000313" key="3">
    <source>
        <dbReference type="Proteomes" id="UP000886740"/>
    </source>
</evidence>
<proteinExistence type="predicted"/>
<evidence type="ECO:0000313" key="2">
    <source>
        <dbReference type="EMBL" id="HIX74739.1"/>
    </source>
</evidence>
<dbReference type="AlphaFoldDB" id="A0A9D1X8A3"/>
<dbReference type="InterPro" id="IPR048954">
    <property type="entry name" value="PorZ_N"/>
</dbReference>
<evidence type="ECO:0000259" key="1">
    <source>
        <dbReference type="Pfam" id="PF21544"/>
    </source>
</evidence>
<dbReference type="EMBL" id="DXEL01000048">
    <property type="protein sequence ID" value="HIX74739.1"/>
    <property type="molecule type" value="Genomic_DNA"/>
</dbReference>
<organism evidence="2 3">
    <name type="scientific">Candidatus Parabacteroides intestinipullorum</name>
    <dbReference type="NCBI Taxonomy" id="2838723"/>
    <lineage>
        <taxon>Bacteria</taxon>
        <taxon>Pseudomonadati</taxon>
        <taxon>Bacteroidota</taxon>
        <taxon>Bacteroidia</taxon>
        <taxon>Bacteroidales</taxon>
        <taxon>Tannerellaceae</taxon>
        <taxon>Parabacteroides</taxon>
    </lineage>
</organism>
<sequence length="776" mass="85402">MRSYLITLLVGWIALTTQAQGVGTWITRLSYYNTTAVAEADNNVYAVANGSLYSYGKEDQRVQFHSKQTGLSDNDISMIAYNPNVKTLLIVYSNGNIDLWGENGVYNLPYLLNATNIQDKSINSVNFENEYAYLSGNFGIMVINMSKNEITETYKMSQTVYSSCIRDKQIYAATSEGLIQASLEDNLLDYNNWSRYPLNTDLFDETQIRQIRLFDNRLCLLVSGKGVYTLDTQGTIEPLCLETYMLDMKVEGGKLFAYTAVNTYIYTNTLSKRLHVGTGTTNGISCLKGGDTYWIASGESGLRGLNINSSTGKITVEVADLIASEDSPKRNYNDFMTYQQGRLLVCGGGRWADRYNRAGTFMVLKDNVWTNFNESQIAEESGLRFADVTSAAVDPADTSHYFVSTWGEGVFEFKDNAFVKLHNTTNSTLATISSSDPSSLNYTRVDGLVYDKDGNLWMNNTAVGSCVKILKANGNWAELSGSKYSSLYNQGIVDKLLITSRGDKWINTVRGSNVGITVFNEKGTIDDTSDDVVNHFSLFSTANGDAISVSGYFCMAEDKNGNIWLGTNRGPIICPVPNRAIDDPDQIYCTRIIRELNGENSYFLDNVQINAIAVDGGNRKWLGTEGAGIFVVSEDGSETIENFTTDNSPLLSDVINSIAIDDATGEVFIGTDKGIISYMGEATEGSESYSEVYAYPNPVRPQYGDKVTITGLMSDSNVKITDVAGHLVYQGKSLGGQLTWNCRSYRSERVASGVYLVLAATPEGKESVVTKIVVVK</sequence>
<feature type="domain" description="PorZ N-terminal beta-propeller" evidence="1">
    <location>
        <begin position="44"/>
        <end position="194"/>
    </location>
</feature>
<dbReference type="Pfam" id="PF07494">
    <property type="entry name" value="Reg_prop"/>
    <property type="match status" value="1"/>
</dbReference>
<name>A0A9D1X8A3_9BACT</name>
<protein>
    <recommendedName>
        <fullName evidence="1">PorZ N-terminal beta-propeller domain-containing protein</fullName>
    </recommendedName>
</protein>
<dbReference type="SUPFAM" id="SSF50978">
    <property type="entry name" value="WD40 repeat-like"/>
    <property type="match status" value="1"/>
</dbReference>
<dbReference type="InterPro" id="IPR011110">
    <property type="entry name" value="Reg_prop"/>
</dbReference>
<dbReference type="SUPFAM" id="SSF63829">
    <property type="entry name" value="Calcium-dependent phosphotriesterase"/>
    <property type="match status" value="1"/>
</dbReference>
<reference evidence="2" key="2">
    <citation type="submission" date="2021-04" db="EMBL/GenBank/DDBJ databases">
        <authorList>
            <person name="Gilroy R."/>
        </authorList>
    </citation>
    <scope>NUCLEOTIDE SEQUENCE</scope>
    <source>
        <strain evidence="2">ChiGjej6B6-14162</strain>
    </source>
</reference>
<accession>A0A9D1X8A3</accession>
<reference evidence="2" key="1">
    <citation type="journal article" date="2021" name="PeerJ">
        <title>Extensive microbial diversity within the chicken gut microbiome revealed by metagenomics and culture.</title>
        <authorList>
            <person name="Gilroy R."/>
            <person name="Ravi A."/>
            <person name="Getino M."/>
            <person name="Pursley I."/>
            <person name="Horton D.L."/>
            <person name="Alikhan N.F."/>
            <person name="Baker D."/>
            <person name="Gharbi K."/>
            <person name="Hall N."/>
            <person name="Watson M."/>
            <person name="Adriaenssens E.M."/>
            <person name="Foster-Nyarko E."/>
            <person name="Jarju S."/>
            <person name="Secka A."/>
            <person name="Antonio M."/>
            <person name="Oren A."/>
            <person name="Chaudhuri R.R."/>
            <person name="La Ragione R."/>
            <person name="Hildebrand F."/>
            <person name="Pallen M.J."/>
        </authorList>
    </citation>
    <scope>NUCLEOTIDE SEQUENCE</scope>
    <source>
        <strain evidence="2">ChiGjej6B6-14162</strain>
    </source>
</reference>
<dbReference type="Gene3D" id="2.130.10.10">
    <property type="entry name" value="YVTN repeat-like/Quinoprotein amine dehydrogenase"/>
    <property type="match status" value="2"/>
</dbReference>
<dbReference type="Pfam" id="PF21544">
    <property type="entry name" value="PorZ_N_b_propeller"/>
    <property type="match status" value="1"/>
</dbReference>
<dbReference type="Proteomes" id="UP000886740">
    <property type="component" value="Unassembled WGS sequence"/>
</dbReference>